<protein>
    <submittedName>
        <fullName evidence="2">Uncharacterized protein</fullName>
    </submittedName>
</protein>
<proteinExistence type="predicted"/>
<organism evidence="2 3">
    <name type="scientific">Aliiruegeria lutimaris</name>
    <dbReference type="NCBI Taxonomy" id="571298"/>
    <lineage>
        <taxon>Bacteria</taxon>
        <taxon>Pseudomonadati</taxon>
        <taxon>Pseudomonadota</taxon>
        <taxon>Alphaproteobacteria</taxon>
        <taxon>Rhodobacterales</taxon>
        <taxon>Roseobacteraceae</taxon>
        <taxon>Aliiruegeria</taxon>
    </lineage>
</organism>
<sequence length="89" mass="9860">MDASARRFPDHVDEIGQLRLRDPEFAEICRDLEVLMGLLPCAADDPTLPDIRDSLSGLEKEIRSYLGRSANRQATAPPREPGQPQGSET</sequence>
<dbReference type="EMBL" id="FNEK01000113">
    <property type="protein sequence ID" value="SDL76919.1"/>
    <property type="molecule type" value="Genomic_DNA"/>
</dbReference>
<reference evidence="2 3" key="1">
    <citation type="submission" date="2016-10" db="EMBL/GenBank/DDBJ databases">
        <authorList>
            <person name="de Groot N.N."/>
        </authorList>
    </citation>
    <scope>NUCLEOTIDE SEQUENCE [LARGE SCALE GENOMIC DNA]</scope>
    <source>
        <strain evidence="2 3">DSM 25294</strain>
    </source>
</reference>
<feature type="region of interest" description="Disordered" evidence="1">
    <location>
        <begin position="66"/>
        <end position="89"/>
    </location>
</feature>
<evidence type="ECO:0000256" key="1">
    <source>
        <dbReference type="SAM" id="MobiDB-lite"/>
    </source>
</evidence>
<dbReference type="AlphaFoldDB" id="A0A1G9MRS4"/>
<evidence type="ECO:0000313" key="3">
    <source>
        <dbReference type="Proteomes" id="UP000199382"/>
    </source>
</evidence>
<accession>A0A1G9MRS4</accession>
<gene>
    <name evidence="2" type="ORF">SAMN04488026_11138</name>
</gene>
<dbReference type="STRING" id="571298.SAMN04488026_11138"/>
<name>A0A1G9MRS4_9RHOB</name>
<keyword evidence="3" id="KW-1185">Reference proteome</keyword>
<dbReference type="Proteomes" id="UP000199382">
    <property type="component" value="Unassembled WGS sequence"/>
</dbReference>
<evidence type="ECO:0000313" key="2">
    <source>
        <dbReference type="EMBL" id="SDL76919.1"/>
    </source>
</evidence>